<dbReference type="GO" id="GO:0035438">
    <property type="term" value="F:cyclic-di-GMP binding"/>
    <property type="evidence" value="ECO:0007669"/>
    <property type="project" value="InterPro"/>
</dbReference>
<dbReference type="KEGG" id="kuy:FY550_02110"/>
<dbReference type="InterPro" id="IPR009875">
    <property type="entry name" value="PilZ_domain"/>
</dbReference>
<dbReference type="Proteomes" id="UP000322553">
    <property type="component" value="Chromosome"/>
</dbReference>
<dbReference type="AlphaFoldDB" id="A0A5C0ZXF6"/>
<sequence>MSFKPARKSETSEAKSLSQQEDEAYVINVINAISRDRHDISLTLNALEDPVSARIRHVNTQAGTMSLAIAGLQDISDDHLLDSSIMLDAEKINGPAGSESIHFEDIEPIRVRHFGEFLEIQCALPNSLFTTNRRGGVRIPFIQGMKASAEIEVYTGLPPIQAQLRNLSLGGCMLEFPLRECAHFDINGYLPAMAISFPNGEEITLEARVRHVRPAGRSHHAIIGVSFEGMSSQLDQRLSYLVGEAESELAYRLGMDTRHSHRSPLFIEKYTAATTEPPPAPEENTTPMLKAFREIARQLHITLLHLKNGHHLSGNALYDSADTLIHLLDRDRQQTLYALHCLQDEPQWLSHSLCVAGQLGDILLPTRQFSFQTRDIIVCALLHQMGKPLMLGKQMPSLETPLTSQQREYLSGHVEVLNGHLDKLEWLNRDTYRDVIMGANECLDGSGYPEHRTAKDLNDIARITAIINRLDTLQRGRNKRSGMTPFEAYQYVYNQPEKYDQQWVTRYIQRHGFYPIGSLVRFSQGFLAWVMKVDAHGQPEQVRVVKNLAHHSMSLDTILTPVDFSQLGELEASERPDDYQLSPF</sequence>
<evidence type="ECO:0000313" key="3">
    <source>
        <dbReference type="Proteomes" id="UP000322553"/>
    </source>
</evidence>
<dbReference type="Pfam" id="PF07238">
    <property type="entry name" value="PilZ"/>
    <property type="match status" value="1"/>
</dbReference>
<evidence type="ECO:0000313" key="2">
    <source>
        <dbReference type="EMBL" id="QEL10043.1"/>
    </source>
</evidence>
<dbReference type="InterPro" id="IPR003607">
    <property type="entry name" value="HD/PDEase_dom"/>
</dbReference>
<protein>
    <recommendedName>
        <fullName evidence="1">PilZ domain-containing protein</fullName>
    </recommendedName>
</protein>
<dbReference type="RefSeq" id="WP_149054325.1">
    <property type="nucleotide sequence ID" value="NZ_CP043420.1"/>
</dbReference>
<proteinExistence type="predicted"/>
<name>A0A5C0ZXF6_9GAMM</name>
<dbReference type="CDD" id="cd00077">
    <property type="entry name" value="HDc"/>
    <property type="match status" value="1"/>
</dbReference>
<dbReference type="Gene3D" id="1.10.3210.10">
    <property type="entry name" value="Hypothetical protein af1432"/>
    <property type="match status" value="1"/>
</dbReference>
<dbReference type="EMBL" id="CP043420">
    <property type="protein sequence ID" value="QEL10043.1"/>
    <property type="molecule type" value="Genomic_DNA"/>
</dbReference>
<gene>
    <name evidence="2" type="ORF">FY550_02110</name>
</gene>
<keyword evidence="3" id="KW-1185">Reference proteome</keyword>
<feature type="domain" description="PilZ" evidence="1">
    <location>
        <begin position="133"/>
        <end position="241"/>
    </location>
</feature>
<dbReference type="Pfam" id="PF13487">
    <property type="entry name" value="HD_5"/>
    <property type="match status" value="1"/>
</dbReference>
<organism evidence="2 3">
    <name type="scientific">Kushneria phosphatilytica</name>
    <dbReference type="NCBI Taxonomy" id="657387"/>
    <lineage>
        <taxon>Bacteria</taxon>
        <taxon>Pseudomonadati</taxon>
        <taxon>Pseudomonadota</taxon>
        <taxon>Gammaproteobacteria</taxon>
        <taxon>Oceanospirillales</taxon>
        <taxon>Halomonadaceae</taxon>
        <taxon>Kushneria</taxon>
    </lineage>
</organism>
<accession>A0A5C0ZXF6</accession>
<evidence type="ECO:0000259" key="1">
    <source>
        <dbReference type="Pfam" id="PF07238"/>
    </source>
</evidence>
<dbReference type="SUPFAM" id="SSF141371">
    <property type="entry name" value="PilZ domain-like"/>
    <property type="match status" value="1"/>
</dbReference>
<dbReference type="Gene3D" id="2.40.10.220">
    <property type="entry name" value="predicted glycosyltransferase like domains"/>
    <property type="match status" value="1"/>
</dbReference>
<reference evidence="2 3" key="1">
    <citation type="submission" date="2019-08" db="EMBL/GenBank/DDBJ databases">
        <title>Complete genome sequence of Kushneria sp. YCWA18, a halophilic phosphate-solubilizing bacterium isolated from Daqiao saltern in China.</title>
        <authorList>
            <person name="Du G.-X."/>
            <person name="Qu L.-Y."/>
        </authorList>
    </citation>
    <scope>NUCLEOTIDE SEQUENCE [LARGE SCALE GENOMIC DNA]</scope>
    <source>
        <strain evidence="2 3">YCWA18</strain>
    </source>
</reference>